<dbReference type="SUPFAM" id="SSF52540">
    <property type="entry name" value="P-loop containing nucleoside triphosphate hydrolases"/>
    <property type="match status" value="3"/>
</dbReference>
<dbReference type="Proteomes" id="UP000215914">
    <property type="component" value="Chromosome 5"/>
</dbReference>
<evidence type="ECO:0000256" key="11">
    <source>
        <dbReference type="ARBA" id="ARBA00040200"/>
    </source>
</evidence>
<evidence type="ECO:0000256" key="13">
    <source>
        <dbReference type="PIRSR" id="PIRSR606689-2"/>
    </source>
</evidence>
<keyword evidence="13" id="KW-0479">Metal-binding</keyword>
<dbReference type="InParanoid" id="A0A251UQZ5"/>
<evidence type="ECO:0000256" key="8">
    <source>
        <dbReference type="ARBA" id="ARBA00023034"/>
    </source>
</evidence>
<dbReference type="GO" id="GO:0006886">
    <property type="term" value="P:intracellular protein transport"/>
    <property type="evidence" value="ECO:0000318"/>
    <property type="project" value="GO_Central"/>
</dbReference>
<dbReference type="AlphaFoldDB" id="A0A251UQZ5"/>
<evidence type="ECO:0000256" key="5">
    <source>
        <dbReference type="ARBA" id="ARBA00022741"/>
    </source>
</evidence>
<dbReference type="SMART" id="SM00177">
    <property type="entry name" value="ARF"/>
    <property type="match status" value="2"/>
</dbReference>
<comment type="similarity">
    <text evidence="2">Belongs to the small GTPase superfamily. Arf family.</text>
</comment>
<feature type="binding site" evidence="12">
    <location>
        <begin position="205"/>
        <end position="212"/>
    </location>
    <ligand>
        <name>GTP</name>
        <dbReference type="ChEBI" id="CHEBI:37565"/>
    </ligand>
</feature>
<dbReference type="PRINTS" id="PR00328">
    <property type="entry name" value="SAR1GTPBP"/>
</dbReference>
<proteinExistence type="inferred from homology"/>
<protein>
    <recommendedName>
        <fullName evidence="11">ADP-ribosylation factor 1</fullName>
    </recommendedName>
</protein>
<dbReference type="EMBL" id="CM007894">
    <property type="protein sequence ID" value="OTG25276.1"/>
    <property type="molecule type" value="Genomic_DNA"/>
</dbReference>
<keyword evidence="5 12" id="KW-0547">Nucleotide-binding</keyword>
<evidence type="ECO:0000256" key="2">
    <source>
        <dbReference type="ARBA" id="ARBA00010290"/>
    </source>
</evidence>
<dbReference type="GO" id="GO:0016004">
    <property type="term" value="F:phospholipase activator activity"/>
    <property type="evidence" value="ECO:0007669"/>
    <property type="project" value="UniProtKB-ARBA"/>
</dbReference>
<evidence type="ECO:0000256" key="1">
    <source>
        <dbReference type="ARBA" id="ARBA00004555"/>
    </source>
</evidence>
<keyword evidence="15" id="KW-1185">Reference proteome</keyword>
<dbReference type="PANTHER" id="PTHR11711">
    <property type="entry name" value="ADP RIBOSYLATION FACTOR-RELATED"/>
    <property type="match status" value="1"/>
</dbReference>
<evidence type="ECO:0000256" key="3">
    <source>
        <dbReference type="ARBA" id="ARBA00022448"/>
    </source>
</evidence>
<dbReference type="GO" id="GO:0003924">
    <property type="term" value="F:GTPase activity"/>
    <property type="evidence" value="ECO:0007669"/>
    <property type="project" value="InterPro"/>
</dbReference>
<dbReference type="FunFam" id="3.40.50.300:FF:003500">
    <property type="entry name" value="ADP-ribosylation factor 1"/>
    <property type="match status" value="2"/>
</dbReference>
<evidence type="ECO:0000256" key="7">
    <source>
        <dbReference type="ARBA" id="ARBA00022927"/>
    </source>
</evidence>
<keyword evidence="8" id="KW-0333">Golgi apparatus</keyword>
<keyword evidence="9 12" id="KW-0342">GTP-binding</keyword>
<dbReference type="GO" id="GO:0046872">
    <property type="term" value="F:metal ion binding"/>
    <property type="evidence" value="ECO:0007669"/>
    <property type="project" value="UniProtKB-KW"/>
</dbReference>
<reference evidence="15" key="1">
    <citation type="journal article" date="2017" name="Nature">
        <title>The sunflower genome provides insights into oil metabolism, flowering and Asterid evolution.</title>
        <authorList>
            <person name="Badouin H."/>
            <person name="Gouzy J."/>
            <person name="Grassa C.J."/>
            <person name="Murat F."/>
            <person name="Staton S.E."/>
            <person name="Cottret L."/>
            <person name="Lelandais-Briere C."/>
            <person name="Owens G.L."/>
            <person name="Carrere S."/>
            <person name="Mayjonade B."/>
            <person name="Legrand L."/>
            <person name="Gill N."/>
            <person name="Kane N.C."/>
            <person name="Bowers J.E."/>
            <person name="Hubner S."/>
            <person name="Bellec A."/>
            <person name="Berard A."/>
            <person name="Berges H."/>
            <person name="Blanchet N."/>
            <person name="Boniface M.C."/>
            <person name="Brunel D."/>
            <person name="Catrice O."/>
            <person name="Chaidir N."/>
            <person name="Claudel C."/>
            <person name="Donnadieu C."/>
            <person name="Faraut T."/>
            <person name="Fievet G."/>
            <person name="Helmstetter N."/>
            <person name="King M."/>
            <person name="Knapp S.J."/>
            <person name="Lai Z."/>
            <person name="Le Paslier M.C."/>
            <person name="Lippi Y."/>
            <person name="Lorenzon L."/>
            <person name="Mandel J.R."/>
            <person name="Marage G."/>
            <person name="Marchand G."/>
            <person name="Marquand E."/>
            <person name="Bret-Mestries E."/>
            <person name="Morien E."/>
            <person name="Nambeesan S."/>
            <person name="Nguyen T."/>
            <person name="Pegot-Espagnet P."/>
            <person name="Pouilly N."/>
            <person name="Raftis F."/>
            <person name="Sallet E."/>
            <person name="Schiex T."/>
            <person name="Thomas J."/>
            <person name="Vandecasteele C."/>
            <person name="Vares D."/>
            <person name="Vear F."/>
            <person name="Vautrin S."/>
            <person name="Crespi M."/>
            <person name="Mangin B."/>
            <person name="Burke J.M."/>
            <person name="Salse J."/>
            <person name="Munos S."/>
            <person name="Vincourt P."/>
            <person name="Rieseberg L.H."/>
            <person name="Langlade N.B."/>
        </authorList>
    </citation>
    <scope>NUCLEOTIDE SEQUENCE [LARGE SCALE GENOMIC DNA]</scope>
    <source>
        <strain evidence="15">cv. SF193</strain>
    </source>
</reference>
<keyword evidence="6" id="KW-0931">ER-Golgi transport</keyword>
<comment type="subcellular location">
    <subcellularLocation>
        <location evidence="1">Golgi apparatus</location>
    </subcellularLocation>
</comment>
<evidence type="ECO:0000256" key="6">
    <source>
        <dbReference type="ARBA" id="ARBA00022892"/>
    </source>
</evidence>
<organism evidence="14 15">
    <name type="scientific">Helianthus annuus</name>
    <name type="common">Common sunflower</name>
    <dbReference type="NCBI Taxonomy" id="4232"/>
    <lineage>
        <taxon>Eukaryota</taxon>
        <taxon>Viridiplantae</taxon>
        <taxon>Streptophyta</taxon>
        <taxon>Embryophyta</taxon>
        <taxon>Tracheophyta</taxon>
        <taxon>Spermatophyta</taxon>
        <taxon>Magnoliopsida</taxon>
        <taxon>eudicotyledons</taxon>
        <taxon>Gunneridae</taxon>
        <taxon>Pentapetalae</taxon>
        <taxon>asterids</taxon>
        <taxon>campanulids</taxon>
        <taxon>Asterales</taxon>
        <taxon>Asteraceae</taxon>
        <taxon>Asteroideae</taxon>
        <taxon>Heliantheae alliance</taxon>
        <taxon>Heliantheae</taxon>
        <taxon>Helianthus</taxon>
    </lineage>
</organism>
<keyword evidence="3" id="KW-0813">Transport</keyword>
<keyword evidence="7" id="KW-0653">Protein transport</keyword>
<dbReference type="NCBIfam" id="TIGR00231">
    <property type="entry name" value="small_GTP"/>
    <property type="match status" value="2"/>
</dbReference>
<name>A0A251UQZ5_HELAN</name>
<feature type="binding site" evidence="13">
    <location>
        <position position="229"/>
    </location>
    <ligand>
        <name>Mg(2+)</name>
        <dbReference type="ChEBI" id="CHEBI:18420"/>
    </ligand>
</feature>
<dbReference type="Gene3D" id="3.40.50.300">
    <property type="entry name" value="P-loop containing nucleotide triphosphate hydrolases"/>
    <property type="match status" value="3"/>
</dbReference>
<keyword evidence="10" id="KW-0449">Lipoprotein</keyword>
<accession>A0A251UQZ5</accession>
<evidence type="ECO:0000256" key="12">
    <source>
        <dbReference type="PIRSR" id="PIRSR606689-1"/>
    </source>
</evidence>
<evidence type="ECO:0000313" key="14">
    <source>
        <dbReference type="EMBL" id="OTG25276.1"/>
    </source>
</evidence>
<evidence type="ECO:0000313" key="15">
    <source>
        <dbReference type="Proteomes" id="UP000215914"/>
    </source>
</evidence>
<evidence type="ECO:0000256" key="4">
    <source>
        <dbReference type="ARBA" id="ARBA00022707"/>
    </source>
</evidence>
<keyword evidence="14" id="KW-0378">Hydrolase</keyword>
<dbReference type="Pfam" id="PF00025">
    <property type="entry name" value="Arf"/>
    <property type="match status" value="3"/>
</dbReference>
<dbReference type="GO" id="GO:0005737">
    <property type="term" value="C:cytoplasm"/>
    <property type="evidence" value="ECO:0000318"/>
    <property type="project" value="GO_Central"/>
</dbReference>
<evidence type="ECO:0000256" key="9">
    <source>
        <dbReference type="ARBA" id="ARBA00023134"/>
    </source>
</evidence>
<gene>
    <name evidence="14" type="ORF">HannXRQ_Chr05g0145891</name>
</gene>
<sequence>MGQSFNKLFSFMLKKEVLIVMVGLDNAGKTTILYKLKLVKIVTTIPTVGFEIETLEYKNISFHVWDVGACTMYRPPFVRAPGIQNTQALIFVVDSTDRDRVVDARDQLHGIILKEDVFKDTMLLVFANKQDRPGAMNVAEITDKLDLHALGLQHWHVQSASATSGEGLYEGLDWLSDNIANKVGQSFTKLYSLLFKKEARIVMVGLGAAGKTTILYKLKLGKIITTIPTIGFNIDTLEYKNISFNVWDIGAYDMIHLQMRRHYTQNAQGLIFVVDSADRDRVNEARNELHLLLKEDELRDAFLLVYANKQDLPGAMNVVEVTEKLDLHSLGLYHWYIQSASATTGEGLYEGMNWLSNNIANKKWLKRDSFYKCIFTQDELRDAFLLVYANKQDLPGAMNVAEVTEKLDLHSLGLYHWYIQSASATTGEGLYKGLNWLANRAVPTFSDALSKLQSGGPISLLTDIRGAKIGFF</sequence>
<dbReference type="STRING" id="4232.A0A251UQZ5"/>
<dbReference type="GO" id="GO:0005794">
    <property type="term" value="C:Golgi apparatus"/>
    <property type="evidence" value="ECO:0007669"/>
    <property type="project" value="UniProtKB-SubCell"/>
</dbReference>
<keyword evidence="4" id="KW-0519">Myristate</keyword>
<dbReference type="SMART" id="SM00178">
    <property type="entry name" value="SAR"/>
    <property type="match status" value="2"/>
</dbReference>
<dbReference type="InterPro" id="IPR024156">
    <property type="entry name" value="Small_GTPase_ARF"/>
</dbReference>
<evidence type="ECO:0000256" key="10">
    <source>
        <dbReference type="ARBA" id="ARBA00023288"/>
    </source>
</evidence>
<dbReference type="InterPro" id="IPR027417">
    <property type="entry name" value="P-loop_NTPase"/>
</dbReference>
<dbReference type="InterPro" id="IPR005225">
    <property type="entry name" value="Small_GTP-bd"/>
</dbReference>
<feature type="binding site" evidence="13">
    <location>
        <position position="212"/>
    </location>
    <ligand>
        <name>Mg(2+)</name>
        <dbReference type="ChEBI" id="CHEBI:18420"/>
    </ligand>
</feature>
<dbReference type="InterPro" id="IPR006689">
    <property type="entry name" value="Small_GTPase_ARF/SAR"/>
</dbReference>
<dbReference type="OMA" id="IKECSMQ"/>
<dbReference type="PROSITE" id="PS51417">
    <property type="entry name" value="ARF"/>
    <property type="match status" value="2"/>
</dbReference>
<feature type="binding site" evidence="12">
    <location>
        <begin position="308"/>
        <end position="311"/>
    </location>
    <ligand>
        <name>GTP</name>
        <dbReference type="ChEBI" id="CHEBI:37565"/>
    </ligand>
</feature>
<dbReference type="GO" id="GO:0005525">
    <property type="term" value="F:GTP binding"/>
    <property type="evidence" value="ECO:0000318"/>
    <property type="project" value="GO_Central"/>
</dbReference>
<keyword evidence="13" id="KW-0460">Magnesium</keyword>
<dbReference type="GO" id="GO:0016192">
    <property type="term" value="P:vesicle-mediated transport"/>
    <property type="evidence" value="ECO:0000318"/>
    <property type="project" value="GO_Central"/>
</dbReference>